<organism evidence="2 3">
    <name type="scientific">Candidatus Olsenella stercoravium</name>
    <dbReference type="NCBI Taxonomy" id="2838713"/>
    <lineage>
        <taxon>Bacteria</taxon>
        <taxon>Bacillati</taxon>
        <taxon>Actinomycetota</taxon>
        <taxon>Coriobacteriia</taxon>
        <taxon>Coriobacteriales</taxon>
        <taxon>Atopobiaceae</taxon>
        <taxon>Olsenella</taxon>
    </lineage>
</organism>
<gene>
    <name evidence="2" type="ORF">IAA22_06115</name>
</gene>
<accession>A0A9D2DL07</accession>
<evidence type="ECO:0000313" key="3">
    <source>
        <dbReference type="Proteomes" id="UP000824029"/>
    </source>
</evidence>
<feature type="transmembrane region" description="Helical" evidence="1">
    <location>
        <begin position="237"/>
        <end position="256"/>
    </location>
</feature>
<protein>
    <submittedName>
        <fullName evidence="2">ABC transporter permease</fullName>
    </submittedName>
</protein>
<feature type="transmembrane region" description="Helical" evidence="1">
    <location>
        <begin position="200"/>
        <end position="217"/>
    </location>
</feature>
<dbReference type="Proteomes" id="UP000824029">
    <property type="component" value="Unassembled WGS sequence"/>
</dbReference>
<name>A0A9D2DL07_9ACTN</name>
<dbReference type="InterPro" id="IPR010540">
    <property type="entry name" value="CmpB_TMEM229"/>
</dbReference>
<feature type="transmembrane region" description="Helical" evidence="1">
    <location>
        <begin position="6"/>
        <end position="26"/>
    </location>
</feature>
<dbReference type="AlphaFoldDB" id="A0A9D2DL07"/>
<keyword evidence="1" id="KW-0812">Transmembrane</keyword>
<feature type="transmembrane region" description="Helical" evidence="1">
    <location>
        <begin position="129"/>
        <end position="148"/>
    </location>
</feature>
<reference evidence="2" key="2">
    <citation type="submission" date="2021-04" db="EMBL/GenBank/DDBJ databases">
        <authorList>
            <person name="Gilroy R."/>
        </authorList>
    </citation>
    <scope>NUCLEOTIDE SEQUENCE</scope>
    <source>
        <strain evidence="2">ChiHecolR3B27-1887</strain>
    </source>
</reference>
<dbReference type="Pfam" id="PF06541">
    <property type="entry name" value="ABC_trans_CmpB"/>
    <property type="match status" value="1"/>
</dbReference>
<keyword evidence="1" id="KW-0472">Membrane</keyword>
<reference evidence="2" key="1">
    <citation type="journal article" date="2021" name="PeerJ">
        <title>Extensive microbial diversity within the chicken gut microbiome revealed by metagenomics and culture.</title>
        <authorList>
            <person name="Gilroy R."/>
            <person name="Ravi A."/>
            <person name="Getino M."/>
            <person name="Pursley I."/>
            <person name="Horton D.L."/>
            <person name="Alikhan N.F."/>
            <person name="Baker D."/>
            <person name="Gharbi K."/>
            <person name="Hall N."/>
            <person name="Watson M."/>
            <person name="Adriaenssens E.M."/>
            <person name="Foster-Nyarko E."/>
            <person name="Jarju S."/>
            <person name="Secka A."/>
            <person name="Antonio M."/>
            <person name="Oren A."/>
            <person name="Chaudhuri R.R."/>
            <person name="La Ragione R."/>
            <person name="Hildebrand F."/>
            <person name="Pallen M.J."/>
        </authorList>
    </citation>
    <scope>NUCLEOTIDE SEQUENCE</scope>
    <source>
        <strain evidence="2">ChiHecolR3B27-1887</strain>
    </source>
</reference>
<keyword evidence="1" id="KW-1133">Transmembrane helix</keyword>
<dbReference type="EMBL" id="DXBZ01000117">
    <property type="protein sequence ID" value="HIZ18664.1"/>
    <property type="molecule type" value="Genomic_DNA"/>
</dbReference>
<feature type="transmembrane region" description="Helical" evidence="1">
    <location>
        <begin position="160"/>
        <end position="180"/>
    </location>
</feature>
<sequence length="325" mass="36727">MFLSLIFVAFLFAVIQGFVRVVVYFWEWLSRGDQLGEKHVERAESALEESEDVLERELARASGARGLSRVFARWHATNEAIDEYLDHLHLGWYQAVIIFFLGSMAGLLIEEVWMLVSAGLTESRVGLVWGPFSPLYGLGAVLLTWLSFYLRSRGAAGWQVFLVSALVGGVLEQIAGWSMSTLFDAESWTYLALPDHITQWVAWRFLVAWGVLGLVWCRAVMPRLLYQIGMPTTRRQAVFVTLVALYLVADVAMTLVCFDRKTERDAGVPPANAFEQWVDTNYNDDFISSRFENLKIGDRRDLVDEDGNIVLDEDGNALSRGGDRQ</sequence>
<comment type="caution">
    <text evidence="2">The sequence shown here is derived from an EMBL/GenBank/DDBJ whole genome shotgun (WGS) entry which is preliminary data.</text>
</comment>
<proteinExistence type="predicted"/>
<evidence type="ECO:0000313" key="2">
    <source>
        <dbReference type="EMBL" id="HIZ18664.1"/>
    </source>
</evidence>
<feature type="transmembrane region" description="Helical" evidence="1">
    <location>
        <begin position="90"/>
        <end position="109"/>
    </location>
</feature>
<evidence type="ECO:0000256" key="1">
    <source>
        <dbReference type="SAM" id="Phobius"/>
    </source>
</evidence>